<name>A0A502EGX7_9MYCO</name>
<accession>A0A502EGX7</accession>
<dbReference type="OrthoDB" id="8670884at2"/>
<comment type="caution">
    <text evidence="4">The sequence shown here is derived from an EMBL/GenBank/DDBJ whole genome shotgun (WGS) entry which is preliminary data.</text>
</comment>
<dbReference type="InterPro" id="IPR050641">
    <property type="entry name" value="RIFMO-like"/>
</dbReference>
<dbReference type="InterPro" id="IPR036188">
    <property type="entry name" value="FAD/NAD-bd_sf"/>
</dbReference>
<reference evidence="4 5" key="1">
    <citation type="journal article" date="2019" name="Environ. Microbiol.">
        <title>Species interactions and distinct microbial communities in high Arctic permafrost affected cryosols are associated with the CH4 and CO2 gas fluxes.</title>
        <authorList>
            <person name="Altshuler I."/>
            <person name="Hamel J."/>
            <person name="Turney S."/>
            <person name="Magnuson E."/>
            <person name="Levesque R."/>
            <person name="Greer C."/>
            <person name="Whyte L.G."/>
        </authorList>
    </citation>
    <scope>NUCLEOTIDE SEQUENCE [LARGE SCALE GENOMIC DNA]</scope>
    <source>
        <strain evidence="4 5">S5.20</strain>
    </source>
</reference>
<dbReference type="GO" id="GO:0016709">
    <property type="term" value="F:oxidoreductase activity, acting on paired donors, with incorporation or reduction of molecular oxygen, NAD(P)H as one donor, and incorporation of one atom of oxygen"/>
    <property type="evidence" value="ECO:0007669"/>
    <property type="project" value="UniProtKB-ARBA"/>
</dbReference>
<evidence type="ECO:0000256" key="2">
    <source>
        <dbReference type="ARBA" id="ARBA00022827"/>
    </source>
</evidence>
<organism evidence="4 5">
    <name type="scientific">Mycolicibacterium hodleri</name>
    <dbReference type="NCBI Taxonomy" id="49897"/>
    <lineage>
        <taxon>Bacteria</taxon>
        <taxon>Bacillati</taxon>
        <taxon>Actinomycetota</taxon>
        <taxon>Actinomycetes</taxon>
        <taxon>Mycobacteriales</taxon>
        <taxon>Mycobacteriaceae</taxon>
        <taxon>Mycolicibacterium</taxon>
    </lineage>
</organism>
<sequence>MSTSRVLIVGAGPAGATAALLLAEHGIDTLVVERRAAQSTHPAAHVLSTRTLEVFRELGLEHDVRRLSSRIYELRDGIYATSLTGPELGRITIYDPESTEAQLLQTLSPTRAANLSQHVLGQLLWDQLDACQRVEFHRGSVYQSHRETSDGVELRVTGPDGDGEWVATGRYLIGADGAGSHVRRTCGLQVRGPVLQHVISVHFSADLRPYLWSRRGPVIFTFTPRGLGIIIVHSSPDDFVFQIPYFPPVQRLEDFTADDCRRKIRDALGDRELVVDIHSVQSWAMTAQIANHYRKGRTFLIGDAAHRFPPTGGLGLNTGVHDAHNLAWKLAWEISGRAPIDLLDTYDAERRPIGTANSEHSVKNFDGLMDVFDALGLPRSGMRALRALAESRLMAALPRTATRRILAALMAVALQRIAVATSRGRVGERIRRRVHEVIAGQGSHYRTWGLDLGVHYDSGFLNEDDISEDLVDIEFYTPIVRVGGRLPHAWVQYAGTRVSTLDLPARDTLTVLTTLQHESGWRDAQIAVGHPLAVIGVDLAACGEPLHSLAAGQALLLRPDSHIAAVLTPSSGGYADALGAALDQLGLTVTVKERYEPTR</sequence>
<gene>
    <name evidence="4" type="ORF">EAH80_06675</name>
</gene>
<feature type="domain" description="FAD-binding" evidence="3">
    <location>
        <begin position="5"/>
        <end position="358"/>
    </location>
</feature>
<dbReference type="GO" id="GO:0071949">
    <property type="term" value="F:FAD binding"/>
    <property type="evidence" value="ECO:0007669"/>
    <property type="project" value="InterPro"/>
</dbReference>
<keyword evidence="5" id="KW-1185">Reference proteome</keyword>
<dbReference type="EMBL" id="RCZG01000002">
    <property type="protein sequence ID" value="TPG35746.1"/>
    <property type="molecule type" value="Genomic_DNA"/>
</dbReference>
<keyword evidence="1" id="KW-0285">Flavoprotein</keyword>
<dbReference type="GO" id="GO:0006744">
    <property type="term" value="P:ubiquinone biosynthetic process"/>
    <property type="evidence" value="ECO:0007669"/>
    <property type="project" value="TreeGrafter"/>
</dbReference>
<dbReference type="Proteomes" id="UP000320095">
    <property type="component" value="Unassembled WGS sequence"/>
</dbReference>
<dbReference type="RefSeq" id="WP_140689037.1">
    <property type="nucleotide sequence ID" value="NZ_RCZG01000002.1"/>
</dbReference>
<dbReference type="SUPFAM" id="SSF51905">
    <property type="entry name" value="FAD/NAD(P)-binding domain"/>
    <property type="match status" value="1"/>
</dbReference>
<dbReference type="Gene3D" id="3.30.9.10">
    <property type="entry name" value="D-Amino Acid Oxidase, subunit A, domain 2"/>
    <property type="match status" value="1"/>
</dbReference>
<proteinExistence type="predicted"/>
<evidence type="ECO:0000259" key="3">
    <source>
        <dbReference type="Pfam" id="PF01494"/>
    </source>
</evidence>
<dbReference type="Gene3D" id="3.40.30.120">
    <property type="match status" value="1"/>
</dbReference>
<dbReference type="Pfam" id="PF21274">
    <property type="entry name" value="Rng_hyd_C"/>
    <property type="match status" value="1"/>
</dbReference>
<dbReference type="Gene3D" id="3.50.50.60">
    <property type="entry name" value="FAD/NAD(P)-binding domain"/>
    <property type="match status" value="1"/>
</dbReference>
<keyword evidence="2" id="KW-0274">FAD</keyword>
<dbReference type="PANTHER" id="PTHR43004">
    <property type="entry name" value="TRK SYSTEM POTASSIUM UPTAKE PROTEIN"/>
    <property type="match status" value="1"/>
</dbReference>
<dbReference type="InterPro" id="IPR002938">
    <property type="entry name" value="FAD-bd"/>
</dbReference>
<evidence type="ECO:0000313" key="4">
    <source>
        <dbReference type="EMBL" id="TPG35746.1"/>
    </source>
</evidence>
<evidence type="ECO:0000313" key="5">
    <source>
        <dbReference type="Proteomes" id="UP000320095"/>
    </source>
</evidence>
<dbReference type="PANTHER" id="PTHR43004:SF6">
    <property type="entry name" value="FAD_NAD(P)-BINDING OXIDOREDUCTASE FAMILY PROTEIN"/>
    <property type="match status" value="1"/>
</dbReference>
<dbReference type="Pfam" id="PF01494">
    <property type="entry name" value="FAD_binding_3"/>
    <property type="match status" value="1"/>
</dbReference>
<evidence type="ECO:0000256" key="1">
    <source>
        <dbReference type="ARBA" id="ARBA00022630"/>
    </source>
</evidence>
<dbReference type="PRINTS" id="PR00420">
    <property type="entry name" value="RNGMNOXGNASE"/>
</dbReference>
<protein>
    <submittedName>
        <fullName evidence="4">FAD-dependent oxidoreductase</fullName>
    </submittedName>
</protein>
<dbReference type="AlphaFoldDB" id="A0A502EGX7"/>